<dbReference type="PANTHER" id="PTHR42718:SF9">
    <property type="entry name" value="MAJOR FACILITATOR SUPERFAMILY MULTIDRUG TRANSPORTER MFSC"/>
    <property type="match status" value="1"/>
</dbReference>
<feature type="transmembrane region" description="Helical" evidence="6">
    <location>
        <begin position="201"/>
        <end position="220"/>
    </location>
</feature>
<feature type="transmembrane region" description="Helical" evidence="6">
    <location>
        <begin position="138"/>
        <end position="157"/>
    </location>
</feature>
<dbReference type="Gene3D" id="1.20.1720.10">
    <property type="entry name" value="Multidrug resistance protein D"/>
    <property type="match status" value="1"/>
</dbReference>
<feature type="transmembrane region" description="Helical" evidence="6">
    <location>
        <begin position="399"/>
        <end position="422"/>
    </location>
</feature>
<evidence type="ECO:0000313" key="9">
    <source>
        <dbReference type="Proteomes" id="UP001500171"/>
    </source>
</evidence>
<dbReference type="InterPro" id="IPR036259">
    <property type="entry name" value="MFS_trans_sf"/>
</dbReference>
<evidence type="ECO:0000256" key="3">
    <source>
        <dbReference type="ARBA" id="ARBA00022692"/>
    </source>
</evidence>
<organism evidence="8 9">
    <name type="scientific">Orbus sasakiae</name>
    <dbReference type="NCBI Taxonomy" id="1078475"/>
    <lineage>
        <taxon>Bacteria</taxon>
        <taxon>Pseudomonadati</taxon>
        <taxon>Pseudomonadota</taxon>
        <taxon>Gammaproteobacteria</taxon>
        <taxon>Orbales</taxon>
        <taxon>Orbaceae</taxon>
        <taxon>Orbus</taxon>
    </lineage>
</organism>
<evidence type="ECO:0000313" key="8">
    <source>
        <dbReference type="EMBL" id="GAA5111549.1"/>
    </source>
</evidence>
<feature type="transmembrane region" description="Helical" evidence="6">
    <location>
        <begin position="333"/>
        <end position="352"/>
    </location>
</feature>
<evidence type="ECO:0000256" key="1">
    <source>
        <dbReference type="ARBA" id="ARBA00004141"/>
    </source>
</evidence>
<feature type="transmembrane region" description="Helical" evidence="6">
    <location>
        <begin position="12"/>
        <end position="30"/>
    </location>
</feature>
<keyword evidence="2" id="KW-0813">Transport</keyword>
<keyword evidence="9" id="KW-1185">Reference proteome</keyword>
<dbReference type="Proteomes" id="UP001500171">
    <property type="component" value="Unassembled WGS sequence"/>
</dbReference>
<name>A0ABP9N7V1_9GAMM</name>
<keyword evidence="3 6" id="KW-0812">Transmembrane</keyword>
<feature type="transmembrane region" description="Helical" evidence="6">
    <location>
        <begin position="232"/>
        <end position="250"/>
    </location>
</feature>
<feature type="transmembrane region" description="Helical" evidence="6">
    <location>
        <begin position="80"/>
        <end position="103"/>
    </location>
</feature>
<keyword evidence="4 6" id="KW-1133">Transmembrane helix</keyword>
<evidence type="ECO:0000256" key="2">
    <source>
        <dbReference type="ARBA" id="ARBA00022448"/>
    </source>
</evidence>
<dbReference type="EMBL" id="BAABHY010000003">
    <property type="protein sequence ID" value="GAA5111549.1"/>
    <property type="molecule type" value="Genomic_DNA"/>
</dbReference>
<feature type="transmembrane region" description="Helical" evidence="6">
    <location>
        <begin position="358"/>
        <end position="378"/>
    </location>
</feature>
<feature type="transmembrane region" description="Helical" evidence="6">
    <location>
        <begin position="434"/>
        <end position="458"/>
    </location>
</feature>
<comment type="caution">
    <text evidence="8">The sequence shown here is derived from an EMBL/GenBank/DDBJ whole genome shotgun (WGS) entry which is preliminary data.</text>
</comment>
<proteinExistence type="predicted"/>
<sequence>MQNKNFVPKDKMLLGFVFGVLTFWLFSLSMNGVVDKLVVDQSLGLSIEEINLGISITALFSGCFIVVAGGIADKIGQMKVVYTGFALTIIGSLLLIFANSFVMFICARILQGLSAACIMSATLALIKNFYEGAARQRALSFWSIGSWGGGGFCAFFGDIIATNYGWRTIFIISIVVAILGILLILGTPDRRNESSNTKSKFDWSGLVFFLITLISINLFVTNGNKMGWLSPLILSVVGVTIVAFILFYIIEKTKKEKAFIDFALFKNGGFNGATLSNFLLNATVGVISIVPFYVRDGLGFEYYGWLTIGYALTVLAMIRVGEVVLRKIGAKKPMLLGTTITGSGILLMALTFLPVNVYIVAVVLGFFCFGLGLGFYATPSTDTAISNSPNEKAGVASGIYKMASSLGGAFGAAISIAVYNSLLPAAPSLADIEWAASITLWVNVSFCVLSILSILVLVPSKKS</sequence>
<dbReference type="CDD" id="cd17321">
    <property type="entry name" value="MFS_MMR_MDR_like"/>
    <property type="match status" value="1"/>
</dbReference>
<dbReference type="Gene3D" id="1.20.1250.20">
    <property type="entry name" value="MFS general substrate transporter like domains"/>
    <property type="match status" value="1"/>
</dbReference>
<accession>A0ABP9N7V1</accession>
<evidence type="ECO:0000259" key="7">
    <source>
        <dbReference type="PROSITE" id="PS50850"/>
    </source>
</evidence>
<evidence type="ECO:0000256" key="5">
    <source>
        <dbReference type="ARBA" id="ARBA00023136"/>
    </source>
</evidence>
<feature type="transmembrane region" description="Helical" evidence="6">
    <location>
        <begin position="169"/>
        <end position="189"/>
    </location>
</feature>
<evidence type="ECO:0000256" key="4">
    <source>
        <dbReference type="ARBA" id="ARBA00022989"/>
    </source>
</evidence>
<feature type="domain" description="Major facilitator superfamily (MFS) profile" evidence="7">
    <location>
        <begin position="12"/>
        <end position="462"/>
    </location>
</feature>
<dbReference type="SUPFAM" id="SSF103473">
    <property type="entry name" value="MFS general substrate transporter"/>
    <property type="match status" value="1"/>
</dbReference>
<reference evidence="9" key="1">
    <citation type="journal article" date="2019" name="Int. J. Syst. Evol. Microbiol.">
        <title>The Global Catalogue of Microorganisms (GCM) 10K type strain sequencing project: providing services to taxonomists for standard genome sequencing and annotation.</title>
        <authorList>
            <consortium name="The Broad Institute Genomics Platform"/>
            <consortium name="The Broad Institute Genome Sequencing Center for Infectious Disease"/>
            <person name="Wu L."/>
            <person name="Ma J."/>
        </authorList>
    </citation>
    <scope>NUCLEOTIDE SEQUENCE [LARGE SCALE GENOMIC DNA]</scope>
    <source>
        <strain evidence="9">JCM 18050</strain>
    </source>
</reference>
<dbReference type="InterPro" id="IPR011701">
    <property type="entry name" value="MFS"/>
</dbReference>
<evidence type="ECO:0000256" key="6">
    <source>
        <dbReference type="SAM" id="Phobius"/>
    </source>
</evidence>
<feature type="transmembrane region" description="Helical" evidence="6">
    <location>
        <begin position="109"/>
        <end position="126"/>
    </location>
</feature>
<dbReference type="PANTHER" id="PTHR42718">
    <property type="entry name" value="MAJOR FACILITATOR SUPERFAMILY MULTIDRUG TRANSPORTER MFSC"/>
    <property type="match status" value="1"/>
</dbReference>
<dbReference type="InterPro" id="IPR020846">
    <property type="entry name" value="MFS_dom"/>
</dbReference>
<feature type="transmembrane region" description="Helical" evidence="6">
    <location>
        <begin position="270"/>
        <end position="290"/>
    </location>
</feature>
<comment type="subcellular location">
    <subcellularLocation>
        <location evidence="1">Membrane</location>
        <topology evidence="1">Multi-pass membrane protein</topology>
    </subcellularLocation>
</comment>
<keyword evidence="5 6" id="KW-0472">Membrane</keyword>
<feature type="transmembrane region" description="Helical" evidence="6">
    <location>
        <begin position="50"/>
        <end position="68"/>
    </location>
</feature>
<dbReference type="Pfam" id="PF07690">
    <property type="entry name" value="MFS_1"/>
    <property type="match status" value="1"/>
</dbReference>
<protein>
    <submittedName>
        <fullName evidence="8">Multidrug efflux MFS transporter NorB</fullName>
    </submittedName>
</protein>
<feature type="transmembrane region" description="Helical" evidence="6">
    <location>
        <begin position="302"/>
        <end position="321"/>
    </location>
</feature>
<dbReference type="RefSeq" id="WP_345491143.1">
    <property type="nucleotide sequence ID" value="NZ_BAABHY010000003.1"/>
</dbReference>
<gene>
    <name evidence="8" type="ORF">GCM10023211_17140</name>
</gene>
<dbReference type="PROSITE" id="PS50850">
    <property type="entry name" value="MFS"/>
    <property type="match status" value="1"/>
</dbReference>